<evidence type="ECO:0000256" key="4">
    <source>
        <dbReference type="ARBA" id="ARBA00022801"/>
    </source>
</evidence>
<protein>
    <submittedName>
        <fullName evidence="12">Unannotated protein</fullName>
    </submittedName>
</protein>
<evidence type="ECO:0000256" key="1">
    <source>
        <dbReference type="ARBA" id="ARBA00005091"/>
    </source>
</evidence>
<dbReference type="InterPro" id="IPR017926">
    <property type="entry name" value="GATASE"/>
</dbReference>
<keyword evidence="5" id="KW-0315">Glutamine amidotransferase</keyword>
<dbReference type="Pfam" id="PF00117">
    <property type="entry name" value="GATase"/>
    <property type="match status" value="1"/>
</dbReference>
<evidence type="ECO:0000256" key="6">
    <source>
        <dbReference type="ARBA" id="ARBA00023102"/>
    </source>
</evidence>
<accession>A0A6J6U2C7</accession>
<dbReference type="InterPro" id="IPR029062">
    <property type="entry name" value="Class_I_gatase-like"/>
</dbReference>
<dbReference type="GO" id="GO:0000105">
    <property type="term" value="P:L-histidine biosynthetic process"/>
    <property type="evidence" value="ECO:0007669"/>
    <property type="project" value="UniProtKB-UniPathway"/>
</dbReference>
<comment type="catalytic activity">
    <reaction evidence="8">
        <text>5-[(5-phospho-1-deoxy-D-ribulos-1-ylimino)methylamino]-1-(5-phospho-beta-D-ribosyl)imidazole-4-carboxamide + L-glutamine = D-erythro-1-(imidazol-4-yl)glycerol 3-phosphate + 5-amino-1-(5-phospho-beta-D-ribosyl)imidazole-4-carboxamide + L-glutamate + H(+)</text>
        <dbReference type="Rhea" id="RHEA:24793"/>
        <dbReference type="ChEBI" id="CHEBI:15378"/>
        <dbReference type="ChEBI" id="CHEBI:29985"/>
        <dbReference type="ChEBI" id="CHEBI:58278"/>
        <dbReference type="ChEBI" id="CHEBI:58359"/>
        <dbReference type="ChEBI" id="CHEBI:58475"/>
        <dbReference type="ChEBI" id="CHEBI:58525"/>
        <dbReference type="EC" id="4.3.2.10"/>
    </reaction>
</comment>
<dbReference type="PANTHER" id="PTHR42701">
    <property type="entry name" value="IMIDAZOLE GLYCEROL PHOSPHATE SYNTHASE SUBUNIT HISH"/>
    <property type="match status" value="1"/>
</dbReference>
<evidence type="ECO:0000256" key="8">
    <source>
        <dbReference type="ARBA" id="ARBA00047838"/>
    </source>
</evidence>
<evidence type="ECO:0000256" key="2">
    <source>
        <dbReference type="ARBA" id="ARBA00011152"/>
    </source>
</evidence>
<evidence type="ECO:0000256" key="5">
    <source>
        <dbReference type="ARBA" id="ARBA00022962"/>
    </source>
</evidence>
<keyword evidence="4" id="KW-0378">Hydrolase</keyword>
<dbReference type="UniPathway" id="UPA00031">
    <property type="reaction ID" value="UER00010"/>
</dbReference>
<dbReference type="CDD" id="cd01748">
    <property type="entry name" value="GATase1_IGP_Synthase"/>
    <property type="match status" value="1"/>
</dbReference>
<evidence type="ECO:0000256" key="3">
    <source>
        <dbReference type="ARBA" id="ARBA00022605"/>
    </source>
</evidence>
<evidence type="ECO:0000259" key="10">
    <source>
        <dbReference type="Pfam" id="PF00117"/>
    </source>
</evidence>
<proteinExistence type="inferred from homology"/>
<keyword evidence="7" id="KW-0456">Lyase</keyword>
<comment type="catalytic activity">
    <reaction evidence="9">
        <text>L-glutamine + H2O = L-glutamate + NH4(+)</text>
        <dbReference type="Rhea" id="RHEA:15889"/>
        <dbReference type="ChEBI" id="CHEBI:15377"/>
        <dbReference type="ChEBI" id="CHEBI:28938"/>
        <dbReference type="ChEBI" id="CHEBI:29985"/>
        <dbReference type="ChEBI" id="CHEBI:58359"/>
        <dbReference type="EC" id="3.5.1.2"/>
    </reaction>
</comment>
<name>A0A6J6U2C7_9ZZZZ</name>
<evidence type="ECO:0000256" key="9">
    <source>
        <dbReference type="ARBA" id="ARBA00049534"/>
    </source>
</evidence>
<dbReference type="EMBL" id="CAEZSF010000093">
    <property type="protein sequence ID" value="CAB4541341.1"/>
    <property type="molecule type" value="Genomic_DNA"/>
</dbReference>
<dbReference type="SUPFAM" id="SSF52317">
    <property type="entry name" value="Class I glutamine amidotransferase-like"/>
    <property type="match status" value="1"/>
</dbReference>
<evidence type="ECO:0000313" key="11">
    <source>
        <dbReference type="EMBL" id="CAB4541341.1"/>
    </source>
</evidence>
<sequence>MATADVASADVASAHSYTSENPPTIAVLDYGIGNLRSAEKALEHVGAVAVLTADADEVAEADAVVLPGVGAFGRCREALAETGLDAVALDAVASGRPFLGICVGMQLLYDSSEESPGVAGLGVLGGTVRRLQPGVKHPQMQWNQLDLISDSQLFEGLGEHPWMYFVHSFAAEPSHYLLATCEYGGSVVAAAQKDLVFATQFHPEKSGEAGLAVLRNFVRIAADSRDIRARRSAQETARGTL</sequence>
<dbReference type="PROSITE" id="PS51273">
    <property type="entry name" value="GATASE_TYPE_1"/>
    <property type="match status" value="1"/>
</dbReference>
<comment type="subunit">
    <text evidence="2">Heterodimer of HisH and HisF.</text>
</comment>
<dbReference type="PANTHER" id="PTHR42701:SF1">
    <property type="entry name" value="IMIDAZOLE GLYCEROL PHOSPHATE SYNTHASE SUBUNIT HISH"/>
    <property type="match status" value="1"/>
</dbReference>
<gene>
    <name evidence="11" type="ORF">UFOPK1358_01038</name>
    <name evidence="12" type="ORF">UFOPK2766_01751</name>
</gene>
<comment type="pathway">
    <text evidence="1">Amino-acid biosynthesis; L-histidine biosynthesis; L-histidine from 5-phospho-alpha-D-ribose 1-diphosphate: step 5/9.</text>
</comment>
<dbReference type="InterPro" id="IPR010139">
    <property type="entry name" value="Imidazole-glycPsynth_HisH"/>
</dbReference>
<dbReference type="GO" id="GO:0016829">
    <property type="term" value="F:lyase activity"/>
    <property type="evidence" value="ECO:0007669"/>
    <property type="project" value="UniProtKB-KW"/>
</dbReference>
<dbReference type="NCBIfam" id="TIGR01855">
    <property type="entry name" value="IMP_synth_hisH"/>
    <property type="match status" value="1"/>
</dbReference>
<dbReference type="GO" id="GO:0000107">
    <property type="term" value="F:imidazoleglycerol-phosphate synthase activity"/>
    <property type="evidence" value="ECO:0007669"/>
    <property type="project" value="TreeGrafter"/>
</dbReference>
<dbReference type="PIRSF" id="PIRSF000495">
    <property type="entry name" value="Amidotransf_hisH"/>
    <property type="match status" value="1"/>
</dbReference>
<keyword evidence="3" id="KW-0028">Amino-acid biosynthesis</keyword>
<evidence type="ECO:0000256" key="7">
    <source>
        <dbReference type="ARBA" id="ARBA00023239"/>
    </source>
</evidence>
<reference evidence="12" key="1">
    <citation type="submission" date="2020-05" db="EMBL/GenBank/DDBJ databases">
        <authorList>
            <person name="Chiriac C."/>
            <person name="Salcher M."/>
            <person name="Ghai R."/>
            <person name="Kavagutti S V."/>
        </authorList>
    </citation>
    <scope>NUCLEOTIDE SEQUENCE</scope>
</reference>
<feature type="domain" description="Glutamine amidotransferase" evidence="10">
    <location>
        <begin position="27"/>
        <end position="218"/>
    </location>
</feature>
<dbReference type="AlphaFoldDB" id="A0A6J6U2C7"/>
<dbReference type="GO" id="GO:0004359">
    <property type="term" value="F:glutaminase activity"/>
    <property type="evidence" value="ECO:0007669"/>
    <property type="project" value="UniProtKB-EC"/>
</dbReference>
<dbReference type="Gene3D" id="3.40.50.880">
    <property type="match status" value="1"/>
</dbReference>
<dbReference type="HAMAP" id="MF_00278">
    <property type="entry name" value="HisH"/>
    <property type="match status" value="1"/>
</dbReference>
<dbReference type="EMBL" id="CAEZYU010000093">
    <property type="protein sequence ID" value="CAB4752733.1"/>
    <property type="molecule type" value="Genomic_DNA"/>
</dbReference>
<keyword evidence="6" id="KW-0368">Histidine biosynthesis</keyword>
<evidence type="ECO:0000313" key="12">
    <source>
        <dbReference type="EMBL" id="CAB4752733.1"/>
    </source>
</evidence>
<organism evidence="12">
    <name type="scientific">freshwater metagenome</name>
    <dbReference type="NCBI Taxonomy" id="449393"/>
    <lineage>
        <taxon>unclassified sequences</taxon>
        <taxon>metagenomes</taxon>
        <taxon>ecological metagenomes</taxon>
    </lineage>
</organism>